<name>A0A8T0T3Y6_PANVG</name>
<sequence length="195" mass="21430">MHLTRARGTWYPHGPRCPIERGRGQRKGAYPRRLPMRLPLLVPLSNACEGGGASMAVPSKCTHDDTGRQRQPFAAPPVPSHSAEHTCQRPSRQSGHWKMTSSCSTKCLKVKLLTNTQHRHPLPRNKVATTSSAMSYSRSMKTVAAASRLLYRTSYAVSGAGTGMLKAVEQRVTLRRWGAVTPAISKMRSSLSPRS</sequence>
<feature type="region of interest" description="Disordered" evidence="1">
    <location>
        <begin position="60"/>
        <end position="98"/>
    </location>
</feature>
<evidence type="ECO:0000313" key="3">
    <source>
        <dbReference type="Proteomes" id="UP000823388"/>
    </source>
</evidence>
<gene>
    <name evidence="2" type="ORF">PVAP13_4NG221320</name>
</gene>
<reference evidence="2" key="1">
    <citation type="submission" date="2020-05" db="EMBL/GenBank/DDBJ databases">
        <title>WGS assembly of Panicum virgatum.</title>
        <authorList>
            <person name="Lovell J.T."/>
            <person name="Jenkins J."/>
            <person name="Shu S."/>
            <person name="Juenger T.E."/>
            <person name="Schmutz J."/>
        </authorList>
    </citation>
    <scope>NUCLEOTIDE SEQUENCE</scope>
    <source>
        <strain evidence="2">AP13</strain>
    </source>
</reference>
<dbReference type="AlphaFoldDB" id="A0A8T0T3Y6"/>
<evidence type="ECO:0000313" key="2">
    <source>
        <dbReference type="EMBL" id="KAG2605770.1"/>
    </source>
</evidence>
<dbReference type="Proteomes" id="UP000823388">
    <property type="component" value="Chromosome 4N"/>
</dbReference>
<organism evidence="2 3">
    <name type="scientific">Panicum virgatum</name>
    <name type="common">Blackwell switchgrass</name>
    <dbReference type="NCBI Taxonomy" id="38727"/>
    <lineage>
        <taxon>Eukaryota</taxon>
        <taxon>Viridiplantae</taxon>
        <taxon>Streptophyta</taxon>
        <taxon>Embryophyta</taxon>
        <taxon>Tracheophyta</taxon>
        <taxon>Spermatophyta</taxon>
        <taxon>Magnoliopsida</taxon>
        <taxon>Liliopsida</taxon>
        <taxon>Poales</taxon>
        <taxon>Poaceae</taxon>
        <taxon>PACMAD clade</taxon>
        <taxon>Panicoideae</taxon>
        <taxon>Panicodae</taxon>
        <taxon>Paniceae</taxon>
        <taxon>Panicinae</taxon>
        <taxon>Panicum</taxon>
        <taxon>Panicum sect. Hiantes</taxon>
    </lineage>
</organism>
<dbReference type="EMBL" id="CM029044">
    <property type="protein sequence ID" value="KAG2605770.1"/>
    <property type="molecule type" value="Genomic_DNA"/>
</dbReference>
<protein>
    <submittedName>
        <fullName evidence="2">Uncharacterized protein</fullName>
    </submittedName>
</protein>
<evidence type="ECO:0000256" key="1">
    <source>
        <dbReference type="SAM" id="MobiDB-lite"/>
    </source>
</evidence>
<accession>A0A8T0T3Y6</accession>
<feature type="compositionally biased region" description="Polar residues" evidence="1">
    <location>
        <begin position="88"/>
        <end position="98"/>
    </location>
</feature>
<comment type="caution">
    <text evidence="2">The sequence shown here is derived from an EMBL/GenBank/DDBJ whole genome shotgun (WGS) entry which is preliminary data.</text>
</comment>
<keyword evidence="3" id="KW-1185">Reference proteome</keyword>
<proteinExistence type="predicted"/>